<name>A0ABT5VQH3_9BACT</name>
<dbReference type="EMBL" id="JAKJSC010000001">
    <property type="protein sequence ID" value="MDE5417685.1"/>
    <property type="molecule type" value="Genomic_DNA"/>
</dbReference>
<reference evidence="1 2" key="1">
    <citation type="submission" date="2022-01" db="EMBL/GenBank/DDBJ databases">
        <title>Labilibaculum sp. nov, a marine bacterium isolated from Antarctica.</title>
        <authorList>
            <person name="Dai W."/>
        </authorList>
    </citation>
    <scope>NUCLEOTIDE SEQUENCE [LARGE SCALE GENOMIC DNA]</scope>
    <source>
        <strain evidence="1 2">DW002</strain>
    </source>
</reference>
<proteinExistence type="predicted"/>
<evidence type="ECO:0000313" key="2">
    <source>
        <dbReference type="Proteomes" id="UP001528920"/>
    </source>
</evidence>
<comment type="caution">
    <text evidence="1">The sequence shown here is derived from an EMBL/GenBank/DDBJ whole genome shotgun (WGS) entry which is preliminary data.</text>
</comment>
<evidence type="ECO:0000313" key="1">
    <source>
        <dbReference type="EMBL" id="MDE5417685.1"/>
    </source>
</evidence>
<protein>
    <submittedName>
        <fullName evidence="1">Uncharacterized protein</fullName>
    </submittedName>
</protein>
<gene>
    <name evidence="1" type="ORF">L3049_06665</name>
</gene>
<accession>A0ABT5VQH3</accession>
<dbReference type="RefSeq" id="WP_275109024.1">
    <property type="nucleotide sequence ID" value="NZ_JAKJSC010000001.1"/>
</dbReference>
<organism evidence="1 2">
    <name type="scientific">Paralabilibaculum antarcticum</name>
    <dbReference type="NCBI Taxonomy" id="2912572"/>
    <lineage>
        <taxon>Bacteria</taxon>
        <taxon>Pseudomonadati</taxon>
        <taxon>Bacteroidota</taxon>
        <taxon>Bacteroidia</taxon>
        <taxon>Marinilabiliales</taxon>
        <taxon>Marinifilaceae</taxon>
        <taxon>Paralabilibaculum</taxon>
    </lineage>
</organism>
<dbReference type="Proteomes" id="UP001528920">
    <property type="component" value="Unassembled WGS sequence"/>
</dbReference>
<sequence length="120" mass="13924">MNKEEVNTQKMTYQQVAEKKMGKNIDYRLNADKSCVLCEKIIAEPNLNPNQLVEFLVYNIEEEKIIYMEKIANVKISWHNNTQLLITKQKGYITNPTDTGKSSYIFDLKSKKSLTSTKTK</sequence>
<keyword evidence="2" id="KW-1185">Reference proteome</keyword>